<feature type="region of interest" description="Disordered" evidence="10">
    <location>
        <begin position="136"/>
        <end position="163"/>
    </location>
</feature>
<keyword evidence="13" id="KW-1185">Reference proteome</keyword>
<evidence type="ECO:0000256" key="10">
    <source>
        <dbReference type="SAM" id="MobiDB-lite"/>
    </source>
</evidence>
<dbReference type="AlphaFoldDB" id="A0A8W8I2Y9"/>
<feature type="compositionally biased region" description="Low complexity" evidence="10">
    <location>
        <begin position="345"/>
        <end position="358"/>
    </location>
</feature>
<feature type="domain" description="BART" evidence="11">
    <location>
        <begin position="6"/>
        <end position="121"/>
    </location>
</feature>
<dbReference type="InterPro" id="IPR023379">
    <property type="entry name" value="BART_dom"/>
</dbReference>
<reference evidence="12" key="1">
    <citation type="submission" date="2022-08" db="UniProtKB">
        <authorList>
            <consortium name="EnsemblMetazoa"/>
        </authorList>
    </citation>
    <scope>IDENTIFICATION</scope>
    <source>
        <strain evidence="12">05x7-T-G4-1.051#20</strain>
    </source>
</reference>
<keyword evidence="5" id="KW-0963">Cytoplasm</keyword>
<dbReference type="PANTHER" id="PTHR21532">
    <property type="entry name" value="PHOSPHODIESTERASE HL"/>
    <property type="match status" value="1"/>
</dbReference>
<dbReference type="OrthoDB" id="272687at2759"/>
<dbReference type="InterPro" id="IPR003903">
    <property type="entry name" value="UIM_dom"/>
</dbReference>
<evidence type="ECO:0000256" key="3">
    <source>
        <dbReference type="ARBA" id="ARBA00007460"/>
    </source>
</evidence>
<proteinExistence type="inferred from homology"/>
<evidence type="ECO:0000256" key="4">
    <source>
        <dbReference type="ARBA" id="ARBA00021815"/>
    </source>
</evidence>
<dbReference type="GO" id="GO:0097546">
    <property type="term" value="C:ciliary base"/>
    <property type="evidence" value="ECO:0007669"/>
    <property type="project" value="TreeGrafter"/>
</dbReference>
<evidence type="ECO:0000256" key="6">
    <source>
        <dbReference type="ARBA" id="ARBA00023054"/>
    </source>
</evidence>
<evidence type="ECO:0000256" key="7">
    <source>
        <dbReference type="ARBA" id="ARBA00023069"/>
    </source>
</evidence>
<dbReference type="Proteomes" id="UP000005408">
    <property type="component" value="Unassembled WGS sequence"/>
</dbReference>
<dbReference type="Pfam" id="PF11527">
    <property type="entry name" value="ARL2_Bind_BART"/>
    <property type="match status" value="1"/>
</dbReference>
<feature type="compositionally biased region" description="Polar residues" evidence="10">
    <location>
        <begin position="312"/>
        <end position="325"/>
    </location>
</feature>
<evidence type="ECO:0000256" key="8">
    <source>
        <dbReference type="ARBA" id="ARBA00023273"/>
    </source>
</evidence>
<dbReference type="InterPro" id="IPR038888">
    <property type="entry name" value="CFAP36"/>
</dbReference>
<keyword evidence="6" id="KW-0175">Coiled coil</keyword>
<feature type="compositionally biased region" description="Low complexity" evidence="10">
    <location>
        <begin position="273"/>
        <end position="289"/>
    </location>
</feature>
<evidence type="ECO:0000259" key="11">
    <source>
        <dbReference type="Pfam" id="PF11527"/>
    </source>
</evidence>
<name>A0A8W8I2Y9_MAGGI</name>
<comment type="subcellular location">
    <subcellularLocation>
        <location evidence="1">Cell projection</location>
        <location evidence="1">Cilium</location>
    </subcellularLocation>
    <subcellularLocation>
        <location evidence="2">Cytoplasm</location>
    </subcellularLocation>
</comment>
<comment type="similarity">
    <text evidence="3">Belongs to the CFAP36 family.</text>
</comment>
<evidence type="ECO:0000256" key="9">
    <source>
        <dbReference type="ARBA" id="ARBA00031593"/>
    </source>
</evidence>
<feature type="compositionally biased region" description="Basic and acidic residues" evidence="10">
    <location>
        <begin position="419"/>
        <end position="433"/>
    </location>
</feature>
<protein>
    <recommendedName>
        <fullName evidence="4">Cilia- and flagella-associated protein 36</fullName>
    </recommendedName>
    <alternativeName>
        <fullName evidence="9">Coiled-coil domain-containing protein 104</fullName>
    </alternativeName>
</protein>
<keyword evidence="8" id="KW-0966">Cell projection</keyword>
<dbReference type="OMA" id="DWYIPIL"/>
<dbReference type="InterPro" id="IPR042541">
    <property type="entry name" value="BART_sf"/>
</dbReference>
<keyword evidence="7" id="KW-0969">Cilium</keyword>
<evidence type="ECO:0000256" key="1">
    <source>
        <dbReference type="ARBA" id="ARBA00004138"/>
    </source>
</evidence>
<feature type="compositionally biased region" description="Low complexity" evidence="10">
    <location>
        <begin position="243"/>
        <end position="256"/>
    </location>
</feature>
<feature type="compositionally biased region" description="Basic and acidic residues" evidence="10">
    <location>
        <begin position="181"/>
        <end position="200"/>
    </location>
</feature>
<evidence type="ECO:0000313" key="12">
    <source>
        <dbReference type="EnsemblMetazoa" id="G12300.1:cds"/>
    </source>
</evidence>
<feature type="compositionally biased region" description="Polar residues" evidence="10">
    <location>
        <begin position="333"/>
        <end position="344"/>
    </location>
</feature>
<evidence type="ECO:0000313" key="13">
    <source>
        <dbReference type="Proteomes" id="UP000005408"/>
    </source>
</evidence>
<dbReference type="Gene3D" id="1.20.1520.10">
    <property type="entry name" value="ADP-ribosylation factor-like 2-binding protein, domain"/>
    <property type="match status" value="1"/>
</dbReference>
<dbReference type="PROSITE" id="PS50330">
    <property type="entry name" value="UIM"/>
    <property type="match status" value="1"/>
</dbReference>
<feature type="compositionally biased region" description="Polar residues" evidence="10">
    <location>
        <begin position="233"/>
        <end position="242"/>
    </location>
</feature>
<organism evidence="12 13">
    <name type="scientific">Magallana gigas</name>
    <name type="common">Pacific oyster</name>
    <name type="synonym">Crassostrea gigas</name>
    <dbReference type="NCBI Taxonomy" id="29159"/>
    <lineage>
        <taxon>Eukaryota</taxon>
        <taxon>Metazoa</taxon>
        <taxon>Spiralia</taxon>
        <taxon>Lophotrochozoa</taxon>
        <taxon>Mollusca</taxon>
        <taxon>Bivalvia</taxon>
        <taxon>Autobranchia</taxon>
        <taxon>Pteriomorphia</taxon>
        <taxon>Ostreida</taxon>
        <taxon>Ostreoidea</taxon>
        <taxon>Ostreidae</taxon>
        <taxon>Magallana</taxon>
    </lineage>
</organism>
<feature type="region of interest" description="Disordered" evidence="10">
    <location>
        <begin position="181"/>
        <end position="364"/>
    </location>
</feature>
<dbReference type="GO" id="GO:0005930">
    <property type="term" value="C:axoneme"/>
    <property type="evidence" value="ECO:0007669"/>
    <property type="project" value="TreeGrafter"/>
</dbReference>
<evidence type="ECO:0000256" key="2">
    <source>
        <dbReference type="ARBA" id="ARBA00004496"/>
    </source>
</evidence>
<sequence length="448" mass="49519">MAKRGDYVYDELLCFLGNPFFQVPVLTFMEAKCLIFDPSIEDSDEYKKVHKEYKAVIQKLLDAFMKDTGISHDQIITALNDMNKKQDIKEMFQSLFEQFFAAEDYGIFVRLMVQKNIELQQQALAMIMQMQGALPESLKDGKSEPTSPPPAAAPAPKEQYGAQNEDEILKAVLEQSKREYEEEQKKKKTQEEATEKKEMESLIQISQVEHSRLEEEKTKEKAKLDEALFGLSLGSQTPQTSTASKPPAANASKPPAGNTKPPPSKPPIDLKSAPSISVTPAPAAAAPIAAPTPKPAEPVPTASVTAAIASQKLPSVGQQKPQISSAEAAANWLKQSDTDTSQNKSSSPALQAAAAAMSNMNPDELKKRQEYLKQQRDKLLEMKKKEREKQLLAAEKSQPKRPMSARMAKSAMQEGPTNESDKLSPEEEKKMAMRKAIADRLKAEMLGK</sequence>
<feature type="region of interest" description="Disordered" evidence="10">
    <location>
        <begin position="383"/>
        <end position="433"/>
    </location>
</feature>
<feature type="compositionally biased region" description="Basic and acidic residues" evidence="10">
    <location>
        <begin position="209"/>
        <end position="226"/>
    </location>
</feature>
<dbReference type="EnsemblMetazoa" id="G12300.1">
    <property type="protein sequence ID" value="G12300.1:cds"/>
    <property type="gene ID" value="G12300"/>
</dbReference>
<dbReference type="PANTHER" id="PTHR21532:SF0">
    <property type="entry name" value="CILIA- AND FLAGELLA-ASSOCIATED PROTEIN 36"/>
    <property type="match status" value="1"/>
</dbReference>
<accession>A0A8W8I2Y9</accession>
<evidence type="ECO:0000256" key="5">
    <source>
        <dbReference type="ARBA" id="ARBA00022490"/>
    </source>
</evidence>